<protein>
    <recommendedName>
        <fullName evidence="1">N-acetyltransferase domain-containing protein</fullName>
    </recommendedName>
</protein>
<dbReference type="InterPro" id="IPR000182">
    <property type="entry name" value="GNAT_dom"/>
</dbReference>
<organism evidence="2 3">
    <name type="scientific">Candidatus Wallbacteria bacterium HGW-Wallbacteria-1</name>
    <dbReference type="NCBI Taxonomy" id="2013854"/>
    <lineage>
        <taxon>Bacteria</taxon>
        <taxon>Candidatus Walliibacteriota</taxon>
    </lineage>
</organism>
<gene>
    <name evidence="2" type="ORF">CVV64_11960</name>
</gene>
<name>A0A2N1PNC9_9BACT</name>
<feature type="domain" description="N-acetyltransferase" evidence="1">
    <location>
        <begin position="39"/>
        <end position="176"/>
    </location>
</feature>
<dbReference type="GO" id="GO:0016747">
    <property type="term" value="F:acyltransferase activity, transferring groups other than amino-acyl groups"/>
    <property type="evidence" value="ECO:0007669"/>
    <property type="project" value="InterPro"/>
</dbReference>
<proteinExistence type="predicted"/>
<evidence type="ECO:0000313" key="2">
    <source>
        <dbReference type="EMBL" id="PKK89861.1"/>
    </source>
</evidence>
<accession>A0A2N1PNC9</accession>
<dbReference type="PANTHER" id="PTHR43792">
    <property type="entry name" value="GNAT FAMILY, PUTATIVE (AFU_ORTHOLOGUE AFUA_3G00765)-RELATED-RELATED"/>
    <property type="match status" value="1"/>
</dbReference>
<dbReference type="AlphaFoldDB" id="A0A2N1PNC9"/>
<dbReference type="Pfam" id="PF13302">
    <property type="entry name" value="Acetyltransf_3"/>
    <property type="match status" value="1"/>
</dbReference>
<dbReference type="Gene3D" id="3.40.630.30">
    <property type="match status" value="1"/>
</dbReference>
<sequence>MLNLHFAFTGHDISEHQQNDFQGNESGLERASEFTTEKLCFYSVRASDMNFLKTLINDDEIHEYSSEPIHSLGIEMWINEISSEVKFADAEFWIVSDMSKGILIGQMGVLRLIFEDGPRHCIVFMFAPDQWNQSWAAEALCGCAQYCFEKLKLTELCVALKPDDHRFRRLIQRADLKDRGQVIFQGSGMQLFGFERVAAVL</sequence>
<dbReference type="EMBL" id="PGXC01000010">
    <property type="protein sequence ID" value="PKK89861.1"/>
    <property type="molecule type" value="Genomic_DNA"/>
</dbReference>
<comment type="caution">
    <text evidence="2">The sequence shown here is derived from an EMBL/GenBank/DDBJ whole genome shotgun (WGS) entry which is preliminary data.</text>
</comment>
<dbReference type="SUPFAM" id="SSF55729">
    <property type="entry name" value="Acyl-CoA N-acyltransferases (Nat)"/>
    <property type="match status" value="1"/>
</dbReference>
<dbReference type="InterPro" id="IPR016181">
    <property type="entry name" value="Acyl_CoA_acyltransferase"/>
</dbReference>
<dbReference type="Proteomes" id="UP000233256">
    <property type="component" value="Unassembled WGS sequence"/>
</dbReference>
<evidence type="ECO:0000313" key="3">
    <source>
        <dbReference type="Proteomes" id="UP000233256"/>
    </source>
</evidence>
<dbReference type="PANTHER" id="PTHR43792:SF1">
    <property type="entry name" value="N-ACETYLTRANSFERASE DOMAIN-CONTAINING PROTEIN"/>
    <property type="match status" value="1"/>
</dbReference>
<dbReference type="InterPro" id="IPR051531">
    <property type="entry name" value="N-acetyltransferase"/>
</dbReference>
<reference evidence="2 3" key="1">
    <citation type="journal article" date="2017" name="ISME J.">
        <title>Potential for microbial H2 and metal transformations associated with novel bacteria and archaea in deep terrestrial subsurface sediments.</title>
        <authorList>
            <person name="Hernsdorf A.W."/>
            <person name="Amano Y."/>
            <person name="Miyakawa K."/>
            <person name="Ise K."/>
            <person name="Suzuki Y."/>
            <person name="Anantharaman K."/>
            <person name="Probst A."/>
            <person name="Burstein D."/>
            <person name="Thomas B.C."/>
            <person name="Banfield J.F."/>
        </authorList>
    </citation>
    <scope>NUCLEOTIDE SEQUENCE [LARGE SCALE GENOMIC DNA]</scope>
    <source>
        <strain evidence="2">HGW-Wallbacteria-1</strain>
    </source>
</reference>
<evidence type="ECO:0000259" key="1">
    <source>
        <dbReference type="Pfam" id="PF13302"/>
    </source>
</evidence>